<sequence>MPFKAHELQAVVFDMDGLLIDSEAIYLRSSVEAAKELGFELSEDLYKSVVGLTMQAGEDVIRRGMGTDFPFDEFNRKMHELLEIEFARHVPLKTGVEELLAHLAERDLPIAVATSTSRRRAESHLTHAGVMPYFSTVVTSGDVSRGKPDPEPYLLVTRRLGVLPQNCLALEDSHNGVRSAHGAGLQTIMVPDMLAPTDEISELCIAVMKNLHKVREQFLA</sequence>
<dbReference type="Proteomes" id="UP000035444">
    <property type="component" value="Unassembled WGS sequence"/>
</dbReference>
<name>A0A0H2MHW7_9PROT</name>
<dbReference type="Gene3D" id="3.40.50.1000">
    <property type="entry name" value="HAD superfamily/HAD-like"/>
    <property type="match status" value="1"/>
</dbReference>
<dbReference type="NCBIfam" id="TIGR01509">
    <property type="entry name" value="HAD-SF-IA-v3"/>
    <property type="match status" value="1"/>
</dbReference>
<keyword evidence="2" id="KW-1185">Reference proteome</keyword>
<dbReference type="Pfam" id="PF13419">
    <property type="entry name" value="HAD_2"/>
    <property type="match status" value="1"/>
</dbReference>
<dbReference type="RefSeq" id="WP_047763055.1">
    <property type="nucleotide sequence ID" value="NZ_LAQL01000003.1"/>
</dbReference>
<dbReference type="SFLD" id="SFLDS00003">
    <property type="entry name" value="Haloacid_Dehalogenase"/>
    <property type="match status" value="1"/>
</dbReference>
<organism evidence="1 2">
    <name type="scientific">Kiloniella spongiae</name>
    <dbReference type="NCBI Taxonomy" id="1489064"/>
    <lineage>
        <taxon>Bacteria</taxon>
        <taxon>Pseudomonadati</taxon>
        <taxon>Pseudomonadota</taxon>
        <taxon>Alphaproteobacteria</taxon>
        <taxon>Rhodospirillales</taxon>
        <taxon>Kiloniellaceae</taxon>
        <taxon>Kiloniella</taxon>
    </lineage>
</organism>
<dbReference type="OrthoDB" id="9800058at2"/>
<comment type="caution">
    <text evidence="1">The sequence shown here is derived from an EMBL/GenBank/DDBJ whole genome shotgun (WGS) entry which is preliminary data.</text>
</comment>
<dbReference type="PANTHER" id="PTHR18901">
    <property type="entry name" value="2-DEOXYGLUCOSE-6-PHOSPHATE PHOSPHATASE 2"/>
    <property type="match status" value="1"/>
</dbReference>
<dbReference type="InterPro" id="IPR006439">
    <property type="entry name" value="HAD-SF_hydro_IA"/>
</dbReference>
<accession>A0A0H2MHW7</accession>
<dbReference type="PANTHER" id="PTHR18901:SF38">
    <property type="entry name" value="PSEUDOURIDINE-5'-PHOSPHATASE"/>
    <property type="match status" value="1"/>
</dbReference>
<dbReference type="SUPFAM" id="SSF56784">
    <property type="entry name" value="HAD-like"/>
    <property type="match status" value="1"/>
</dbReference>
<dbReference type="SFLD" id="SFLDG01129">
    <property type="entry name" value="C1.5:_HAD__Beta-PGM__Phosphata"/>
    <property type="match status" value="1"/>
</dbReference>
<dbReference type="InterPro" id="IPR023214">
    <property type="entry name" value="HAD_sf"/>
</dbReference>
<gene>
    <name evidence="1" type="ORF">WH96_05230</name>
</gene>
<dbReference type="InterPro" id="IPR023198">
    <property type="entry name" value="PGP-like_dom2"/>
</dbReference>
<evidence type="ECO:0008006" key="3">
    <source>
        <dbReference type="Google" id="ProtNLM"/>
    </source>
</evidence>
<evidence type="ECO:0000313" key="2">
    <source>
        <dbReference type="Proteomes" id="UP000035444"/>
    </source>
</evidence>
<dbReference type="InterPro" id="IPR036412">
    <property type="entry name" value="HAD-like_sf"/>
</dbReference>
<dbReference type="STRING" id="1489064.WH96_05230"/>
<reference evidence="1 2" key="1">
    <citation type="submission" date="2015-03" db="EMBL/GenBank/DDBJ databases">
        <title>Genome Sequence of Kiloniella spongiae MEBiC09566, isolated from a marine sponge.</title>
        <authorList>
            <person name="Shao Z."/>
            <person name="Wang L."/>
            <person name="Li X."/>
        </authorList>
    </citation>
    <scope>NUCLEOTIDE SEQUENCE [LARGE SCALE GENOMIC DNA]</scope>
    <source>
        <strain evidence="1 2">MEBiC09566</strain>
    </source>
</reference>
<protein>
    <recommendedName>
        <fullName evidence="3">HAD family phosphatase</fullName>
    </recommendedName>
</protein>
<dbReference type="AlphaFoldDB" id="A0A0H2MHW7"/>
<dbReference type="InterPro" id="IPR041492">
    <property type="entry name" value="HAD_2"/>
</dbReference>
<proteinExistence type="predicted"/>
<dbReference type="EMBL" id="LAQL01000003">
    <property type="protein sequence ID" value="KLN61943.1"/>
    <property type="molecule type" value="Genomic_DNA"/>
</dbReference>
<dbReference type="SFLD" id="SFLDG01135">
    <property type="entry name" value="C1.5.6:_HAD__Beta-PGM__Phospha"/>
    <property type="match status" value="1"/>
</dbReference>
<dbReference type="Gene3D" id="1.10.150.240">
    <property type="entry name" value="Putative phosphatase, domain 2"/>
    <property type="match status" value="1"/>
</dbReference>
<evidence type="ECO:0000313" key="1">
    <source>
        <dbReference type="EMBL" id="KLN61943.1"/>
    </source>
</evidence>
<dbReference type="CDD" id="cd07505">
    <property type="entry name" value="HAD_BPGM-like"/>
    <property type="match status" value="1"/>
</dbReference>
<dbReference type="PATRIC" id="fig|1489064.4.peg.2255"/>